<dbReference type="InterPro" id="IPR045343">
    <property type="entry name" value="VpsR"/>
</dbReference>
<dbReference type="Pfam" id="PF20161">
    <property type="entry name" value="VpsR"/>
    <property type="match status" value="1"/>
</dbReference>
<dbReference type="InterPro" id="IPR003593">
    <property type="entry name" value="AAA+_ATPase"/>
</dbReference>
<dbReference type="CDD" id="cd00009">
    <property type="entry name" value="AAA"/>
    <property type="match status" value="1"/>
</dbReference>
<evidence type="ECO:0000256" key="1">
    <source>
        <dbReference type="ARBA" id="ARBA00022741"/>
    </source>
</evidence>
<dbReference type="PANTHER" id="PTHR32071:SF120">
    <property type="entry name" value="TRANSCRIPTIONAL REGULATOR-RELATED"/>
    <property type="match status" value="1"/>
</dbReference>
<organism evidence="6 7">
    <name type="scientific">Photobacterium damselae</name>
    <dbReference type="NCBI Taxonomy" id="38293"/>
    <lineage>
        <taxon>Bacteria</taxon>
        <taxon>Pseudomonadati</taxon>
        <taxon>Pseudomonadota</taxon>
        <taxon>Gammaproteobacteria</taxon>
        <taxon>Vibrionales</taxon>
        <taxon>Vibrionaceae</taxon>
        <taxon>Photobacterium</taxon>
    </lineage>
</organism>
<dbReference type="SMART" id="SM00382">
    <property type="entry name" value="AAA"/>
    <property type="match status" value="1"/>
</dbReference>
<dbReference type="SUPFAM" id="SSF46689">
    <property type="entry name" value="Homeodomain-like"/>
    <property type="match status" value="1"/>
</dbReference>
<evidence type="ECO:0000256" key="4">
    <source>
        <dbReference type="ARBA" id="ARBA00023163"/>
    </source>
</evidence>
<dbReference type="InterPro" id="IPR027417">
    <property type="entry name" value="P-loop_NTPase"/>
</dbReference>
<keyword evidence="2" id="KW-0067">ATP-binding</keyword>
<keyword evidence="1" id="KW-0547">Nucleotide-binding</keyword>
<evidence type="ECO:0000313" key="7">
    <source>
        <dbReference type="Proteomes" id="UP000251647"/>
    </source>
</evidence>
<keyword evidence="4" id="KW-0804">Transcription</keyword>
<proteinExistence type="predicted"/>
<evidence type="ECO:0000313" key="6">
    <source>
        <dbReference type="EMBL" id="SPY27287.1"/>
    </source>
</evidence>
<dbReference type="InterPro" id="IPR009057">
    <property type="entry name" value="Homeodomain-like_sf"/>
</dbReference>
<dbReference type="Proteomes" id="UP000251647">
    <property type="component" value="Unassembled WGS sequence"/>
</dbReference>
<dbReference type="PROSITE" id="PS50045">
    <property type="entry name" value="SIGMA54_INTERACT_4"/>
    <property type="match status" value="1"/>
</dbReference>
<protein>
    <submittedName>
        <fullName evidence="6">Anaerobic nitric oxide reductase transcription regulator norR</fullName>
    </submittedName>
</protein>
<dbReference type="Gene3D" id="1.10.10.60">
    <property type="entry name" value="Homeodomain-like"/>
    <property type="match status" value="1"/>
</dbReference>
<dbReference type="InterPro" id="IPR058031">
    <property type="entry name" value="AAA_lid_NorR"/>
</dbReference>
<dbReference type="AlphaFoldDB" id="A0A2X1W817"/>
<dbReference type="GO" id="GO:0043565">
    <property type="term" value="F:sequence-specific DNA binding"/>
    <property type="evidence" value="ECO:0007669"/>
    <property type="project" value="InterPro"/>
</dbReference>
<evidence type="ECO:0000256" key="2">
    <source>
        <dbReference type="ARBA" id="ARBA00022840"/>
    </source>
</evidence>
<reference evidence="6 7" key="1">
    <citation type="submission" date="2018-06" db="EMBL/GenBank/DDBJ databases">
        <authorList>
            <consortium name="Pathogen Informatics"/>
            <person name="Doyle S."/>
        </authorList>
    </citation>
    <scope>NUCLEOTIDE SEQUENCE [LARGE SCALE GENOMIC DNA]</scope>
    <source>
        <strain evidence="6 7">NCTC11647</strain>
    </source>
</reference>
<dbReference type="Gene3D" id="3.40.50.300">
    <property type="entry name" value="P-loop containing nucleotide triphosphate hydrolases"/>
    <property type="match status" value="1"/>
</dbReference>
<sequence>MRTSFRFESDVSHLFVFGSIESSCLTALEQSEWQCHFCHDMRMAESVLLELGPCIGLVDLSQSYFSLHSFASLLNRHKQVRWIALIDEKQLNNEAVCQFIVNFCFDYFSLPIPIPQLLTTIGHQCGMLALERYVWPELRQLGQIGLQGDSAVMRKLQNQVTRTALSDLPVFIQGEIGTGKELVAQAIHRGSIRAKYPFIRVNCRELLAGWNIETADGVKNCLMAAQGGVLFLDDIVHLSLEHQAQLLQILELGYYQNSDQERLFIDIRMMASTTVSHQELLVSGKLMTELYYRLNIVSITVPPLRERGDDIVSLARLLLLQYSRQYNGVAQCFSDDALNALRQYPWPGNVRELVSKLKRVALLADHQCVGSELLELPGSQEDTHSLKQARADSDRAAVIKVLENNHNQITASARELGISRATMYRLLKKYDLHPNKNK</sequence>
<dbReference type="GO" id="GO:0005524">
    <property type="term" value="F:ATP binding"/>
    <property type="evidence" value="ECO:0007669"/>
    <property type="project" value="UniProtKB-KW"/>
</dbReference>
<dbReference type="InterPro" id="IPR002197">
    <property type="entry name" value="HTH_Fis"/>
</dbReference>
<dbReference type="GO" id="GO:0006355">
    <property type="term" value="P:regulation of DNA-templated transcription"/>
    <property type="evidence" value="ECO:0007669"/>
    <property type="project" value="InterPro"/>
</dbReference>
<accession>A0A2X1W817</accession>
<dbReference type="Pfam" id="PF25601">
    <property type="entry name" value="AAA_lid_14"/>
    <property type="match status" value="1"/>
</dbReference>
<dbReference type="SUPFAM" id="SSF52540">
    <property type="entry name" value="P-loop containing nucleoside triphosphate hydrolases"/>
    <property type="match status" value="1"/>
</dbReference>
<dbReference type="Pfam" id="PF02954">
    <property type="entry name" value="HTH_8"/>
    <property type="match status" value="1"/>
</dbReference>
<dbReference type="Pfam" id="PF00158">
    <property type="entry name" value="Sigma54_activat"/>
    <property type="match status" value="1"/>
</dbReference>
<dbReference type="RefSeq" id="WP_005301236.1">
    <property type="nucleotide sequence ID" value="NZ_CP073684.1"/>
</dbReference>
<dbReference type="EMBL" id="UATL01000001">
    <property type="protein sequence ID" value="SPY27287.1"/>
    <property type="molecule type" value="Genomic_DNA"/>
</dbReference>
<evidence type="ECO:0000256" key="3">
    <source>
        <dbReference type="ARBA" id="ARBA00023015"/>
    </source>
</evidence>
<dbReference type="PRINTS" id="PR01590">
    <property type="entry name" value="HTHFIS"/>
</dbReference>
<gene>
    <name evidence="6" type="primary">norR_1</name>
    <name evidence="6" type="ORF">NCTC11647_00326</name>
</gene>
<evidence type="ECO:0000259" key="5">
    <source>
        <dbReference type="PROSITE" id="PS50045"/>
    </source>
</evidence>
<feature type="domain" description="Sigma-54 factor interaction" evidence="5">
    <location>
        <begin position="146"/>
        <end position="362"/>
    </location>
</feature>
<dbReference type="PANTHER" id="PTHR32071">
    <property type="entry name" value="TRANSCRIPTIONAL REGULATORY PROTEIN"/>
    <property type="match status" value="1"/>
</dbReference>
<keyword evidence="3" id="KW-0805">Transcription regulation</keyword>
<dbReference type="InterPro" id="IPR002078">
    <property type="entry name" value="Sigma_54_int"/>
</dbReference>
<name>A0A2X1W817_PHODM</name>
<dbReference type="Gene3D" id="1.10.8.60">
    <property type="match status" value="1"/>
</dbReference>